<accession>A0A1M6YVT6</accession>
<reference evidence="2 3" key="1">
    <citation type="submission" date="2016-11" db="EMBL/GenBank/DDBJ databases">
        <authorList>
            <person name="Jaros S."/>
            <person name="Januszkiewicz K."/>
            <person name="Wedrychowicz H."/>
        </authorList>
    </citation>
    <scope>NUCLEOTIDE SEQUENCE [LARGE SCALE GENOMIC DNA]</scope>
    <source>
        <strain evidence="2 3">DSM 29589</strain>
    </source>
</reference>
<gene>
    <name evidence="2" type="ORF">SAMN05444398_1011050</name>
</gene>
<evidence type="ECO:0000256" key="1">
    <source>
        <dbReference type="SAM" id="MobiDB-lite"/>
    </source>
</evidence>
<evidence type="ECO:0000313" key="2">
    <source>
        <dbReference type="EMBL" id="SHL22159.1"/>
    </source>
</evidence>
<sequence>MTDHANFLSIVEHSETVAARWAELVQKAVTDARERGVTLEPADCLDIRELRLAAMGNPLDEDNYQSELMGLPALSDAAMRKAIKEGDQEARAAAVADINRGKDTVHPDRQVNDAARRISRARELGIATPPPEQDSRSRSERLEALKGIASPAERLATARRWGLVA</sequence>
<feature type="region of interest" description="Disordered" evidence="1">
    <location>
        <begin position="121"/>
        <end position="141"/>
    </location>
</feature>
<evidence type="ECO:0000313" key="3">
    <source>
        <dbReference type="Proteomes" id="UP000183974"/>
    </source>
</evidence>
<proteinExistence type="predicted"/>
<dbReference type="Proteomes" id="UP000183974">
    <property type="component" value="Unassembled WGS sequence"/>
</dbReference>
<dbReference type="OrthoDB" id="7744349at2"/>
<dbReference type="STRING" id="337701.SAMN05444398_1011050"/>
<dbReference type="AlphaFoldDB" id="A0A1M6YVT6"/>
<protein>
    <submittedName>
        <fullName evidence="2">Uncharacterized protein</fullName>
    </submittedName>
</protein>
<dbReference type="RefSeq" id="WP_073033470.1">
    <property type="nucleotide sequence ID" value="NZ_BMLR01000001.1"/>
</dbReference>
<dbReference type="EMBL" id="FRBR01000001">
    <property type="protein sequence ID" value="SHL22159.1"/>
    <property type="molecule type" value="Genomic_DNA"/>
</dbReference>
<organism evidence="2 3">
    <name type="scientific">Roseovarius pacificus</name>
    <dbReference type="NCBI Taxonomy" id="337701"/>
    <lineage>
        <taxon>Bacteria</taxon>
        <taxon>Pseudomonadati</taxon>
        <taxon>Pseudomonadota</taxon>
        <taxon>Alphaproteobacteria</taxon>
        <taxon>Rhodobacterales</taxon>
        <taxon>Roseobacteraceae</taxon>
        <taxon>Roseovarius</taxon>
    </lineage>
</organism>
<keyword evidence="3" id="KW-1185">Reference proteome</keyword>
<name>A0A1M6YVT6_9RHOB</name>